<keyword evidence="8" id="KW-0175">Coiled coil</keyword>
<keyword evidence="1 7" id="KW-0479">Metal-binding</keyword>
<comment type="cofactor">
    <cofactor evidence="7">
        <name>Mg(2+)</name>
        <dbReference type="ChEBI" id="CHEBI:18420"/>
    </cofactor>
</comment>
<dbReference type="EMBL" id="DUIH01000021">
    <property type="protein sequence ID" value="HIH70169.1"/>
    <property type="molecule type" value="Genomic_DNA"/>
</dbReference>
<dbReference type="CDD" id="cd01878">
    <property type="entry name" value="HflX"/>
    <property type="match status" value="1"/>
</dbReference>
<reference evidence="10" key="1">
    <citation type="journal article" date="2020" name="bioRxiv">
        <title>A rank-normalized archaeal taxonomy based on genome phylogeny resolves widespread incomplete and uneven classifications.</title>
        <authorList>
            <person name="Rinke C."/>
            <person name="Chuvochina M."/>
            <person name="Mussig A.J."/>
            <person name="Chaumeil P.-A."/>
            <person name="Waite D.W."/>
            <person name="Whitman W.B."/>
            <person name="Parks D.H."/>
            <person name="Hugenholtz P."/>
        </authorList>
    </citation>
    <scope>NUCLEOTIDE SEQUENCE</scope>
    <source>
        <strain evidence="10">UBA12518</strain>
    </source>
</reference>
<dbReference type="InterPro" id="IPR005225">
    <property type="entry name" value="Small_GTP-bd"/>
</dbReference>
<keyword evidence="5" id="KW-0963">Cytoplasm</keyword>
<evidence type="ECO:0000256" key="5">
    <source>
        <dbReference type="HAMAP-Rule" id="MF_00900"/>
    </source>
</evidence>
<evidence type="ECO:0000256" key="1">
    <source>
        <dbReference type="ARBA" id="ARBA00022723"/>
    </source>
</evidence>
<evidence type="ECO:0000256" key="3">
    <source>
        <dbReference type="ARBA" id="ARBA00022842"/>
    </source>
</evidence>
<evidence type="ECO:0000256" key="4">
    <source>
        <dbReference type="ARBA" id="ARBA00023134"/>
    </source>
</evidence>
<dbReference type="InterPro" id="IPR006073">
    <property type="entry name" value="GTP-bd"/>
</dbReference>
<comment type="function">
    <text evidence="5">GTPase that associates with the 50S ribosomal subunit and may have a role during protein synthesis or ribosome biogenesis.</text>
</comment>
<keyword evidence="3 7" id="KW-0460">Magnesium</keyword>
<evidence type="ECO:0000256" key="7">
    <source>
        <dbReference type="PIRSR" id="PIRSR006809-2"/>
    </source>
</evidence>
<dbReference type="InterPro" id="IPR025121">
    <property type="entry name" value="GTPase_HflX_N"/>
</dbReference>
<evidence type="ECO:0000256" key="8">
    <source>
        <dbReference type="SAM" id="Coils"/>
    </source>
</evidence>
<dbReference type="GO" id="GO:0043022">
    <property type="term" value="F:ribosome binding"/>
    <property type="evidence" value="ECO:0007669"/>
    <property type="project" value="TreeGrafter"/>
</dbReference>
<feature type="binding site" evidence="6">
    <location>
        <begin position="203"/>
        <end position="210"/>
    </location>
    <ligand>
        <name>GTP</name>
        <dbReference type="ChEBI" id="CHEBI:37565"/>
    </ligand>
</feature>
<dbReference type="GO" id="GO:0003924">
    <property type="term" value="F:GTPase activity"/>
    <property type="evidence" value="ECO:0007669"/>
    <property type="project" value="UniProtKB-UniRule"/>
</dbReference>
<dbReference type="Gene3D" id="6.10.250.2860">
    <property type="match status" value="1"/>
</dbReference>
<accession>A0A832RYK1</accession>
<dbReference type="PIRSF" id="PIRSF006809">
    <property type="entry name" value="GTP-binding_hflX_prd"/>
    <property type="match status" value="1"/>
</dbReference>
<dbReference type="PROSITE" id="PS51705">
    <property type="entry name" value="G_HFLX"/>
    <property type="match status" value="1"/>
</dbReference>
<comment type="subcellular location">
    <subcellularLocation>
        <location evidence="5">Cytoplasm</location>
    </subcellularLocation>
    <text evidence="5">May associate with membranes.</text>
</comment>
<evidence type="ECO:0000256" key="2">
    <source>
        <dbReference type="ARBA" id="ARBA00022741"/>
    </source>
</evidence>
<dbReference type="PRINTS" id="PR00326">
    <property type="entry name" value="GTP1OBG"/>
</dbReference>
<proteinExistence type="inferred from homology"/>
<dbReference type="InterPro" id="IPR032305">
    <property type="entry name" value="GTP-bd_M"/>
</dbReference>
<dbReference type="PANTHER" id="PTHR10229">
    <property type="entry name" value="GTP-BINDING PROTEIN HFLX"/>
    <property type="match status" value="1"/>
</dbReference>
<comment type="subunit">
    <text evidence="5">Monomer. Associates with the 50S ribosomal subunit.</text>
</comment>
<name>A0A832RYK1_9EURY</name>
<dbReference type="InterPro" id="IPR042108">
    <property type="entry name" value="GTPase_HflX_N_sf"/>
</dbReference>
<feature type="binding site" evidence="6">
    <location>
        <begin position="317"/>
        <end position="320"/>
    </location>
    <ligand>
        <name>GTP</name>
        <dbReference type="ChEBI" id="CHEBI:37565"/>
    </ligand>
</feature>
<protein>
    <recommendedName>
        <fullName evidence="5">GTPase HflX</fullName>
    </recommendedName>
    <alternativeName>
        <fullName evidence="5">GTP-binding protein HflX</fullName>
    </alternativeName>
</protein>
<dbReference type="GO" id="GO:0046872">
    <property type="term" value="F:metal ion binding"/>
    <property type="evidence" value="ECO:0007669"/>
    <property type="project" value="UniProtKB-KW"/>
</dbReference>
<comment type="similarity">
    <text evidence="5">Belongs to the TRAFAC class OBG-HflX-like GTPase superfamily. HflX GTPase family.</text>
</comment>
<dbReference type="Gene3D" id="3.40.50.11060">
    <property type="entry name" value="GTPase HflX, N-terminal domain"/>
    <property type="match status" value="1"/>
</dbReference>
<dbReference type="InterPro" id="IPR016496">
    <property type="entry name" value="GTPase_HflX"/>
</dbReference>
<dbReference type="PANTHER" id="PTHR10229:SF8">
    <property type="entry name" value="GTPASE HFLX"/>
    <property type="match status" value="1"/>
</dbReference>
<feature type="coiled-coil region" evidence="8">
    <location>
        <begin position="113"/>
        <end position="183"/>
    </location>
</feature>
<feature type="binding site" evidence="6">
    <location>
        <begin position="250"/>
        <end position="253"/>
    </location>
    <ligand>
        <name>GTP</name>
        <dbReference type="ChEBI" id="CHEBI:37565"/>
    </ligand>
</feature>
<dbReference type="RefSeq" id="WP_157203029.1">
    <property type="nucleotide sequence ID" value="NZ_DUIH01000021.1"/>
</dbReference>
<dbReference type="AlphaFoldDB" id="A0A832RYK1"/>
<feature type="binding site" evidence="6">
    <location>
        <begin position="341"/>
        <end position="343"/>
    </location>
    <ligand>
        <name>GTP</name>
        <dbReference type="ChEBI" id="CHEBI:37565"/>
    </ligand>
</feature>
<evidence type="ECO:0000313" key="11">
    <source>
        <dbReference type="Proteomes" id="UP000600363"/>
    </source>
</evidence>
<dbReference type="Pfam" id="PF16360">
    <property type="entry name" value="GTP-bdg_M"/>
    <property type="match status" value="1"/>
</dbReference>
<dbReference type="Pfam" id="PF01926">
    <property type="entry name" value="MMR_HSR1"/>
    <property type="match status" value="1"/>
</dbReference>
<dbReference type="NCBIfam" id="TIGR03156">
    <property type="entry name" value="GTP_HflX"/>
    <property type="match status" value="1"/>
</dbReference>
<dbReference type="GO" id="GO:0005525">
    <property type="term" value="F:GTP binding"/>
    <property type="evidence" value="ECO:0007669"/>
    <property type="project" value="UniProtKB-UniRule"/>
</dbReference>
<feature type="binding site" evidence="7">
    <location>
        <position position="210"/>
    </location>
    <ligand>
        <name>Mg(2+)</name>
        <dbReference type="ChEBI" id="CHEBI:18420"/>
    </ligand>
</feature>
<dbReference type="HAMAP" id="MF_00900">
    <property type="entry name" value="GTPase_HflX"/>
    <property type="match status" value="1"/>
</dbReference>
<dbReference type="NCBIfam" id="TIGR00231">
    <property type="entry name" value="small_GTP"/>
    <property type="match status" value="1"/>
</dbReference>
<gene>
    <name evidence="5 10" type="primary">hflX</name>
    <name evidence="10" type="ORF">HA299_06130</name>
</gene>
<evidence type="ECO:0000259" key="9">
    <source>
        <dbReference type="PROSITE" id="PS51705"/>
    </source>
</evidence>
<dbReference type="InterPro" id="IPR030394">
    <property type="entry name" value="G_HFLX_dom"/>
</dbReference>
<evidence type="ECO:0000313" key="10">
    <source>
        <dbReference type="EMBL" id="HIH70169.1"/>
    </source>
</evidence>
<dbReference type="SUPFAM" id="SSF52540">
    <property type="entry name" value="P-loop containing nucleoside triphosphate hydrolases"/>
    <property type="match status" value="1"/>
</dbReference>
<dbReference type="InterPro" id="IPR027417">
    <property type="entry name" value="P-loop_NTPase"/>
</dbReference>
<feature type="binding site" evidence="7">
    <location>
        <position position="231"/>
    </location>
    <ligand>
        <name>Mg(2+)</name>
        <dbReference type="ChEBI" id="CHEBI:18420"/>
    </ligand>
</feature>
<feature type="binding site" evidence="6">
    <location>
        <begin position="229"/>
        <end position="233"/>
    </location>
    <ligand>
        <name>GTP</name>
        <dbReference type="ChEBI" id="CHEBI:37565"/>
    </ligand>
</feature>
<dbReference type="GO" id="GO:0005737">
    <property type="term" value="C:cytoplasm"/>
    <property type="evidence" value="ECO:0007669"/>
    <property type="project" value="UniProtKB-SubCell"/>
</dbReference>
<sequence>MSPQKGKRVVLVLRSEPSPQERQKEDYRLKELKLLATSAGYTVARTFTQVRHWDRRYQIGYGKVRDIAEYIADEHVDKVIFYNRLSTLQLFNLSKLLGTDTMDRFHLILEIFAKRAKTRVAKLQVELASLSYELPKAREKVALSKRREHPGFMGFGNYEDSYEQDIRRRMAKLREELARYAAKQHERRTRDTRKGLLRVALCGYTNAGKSTLLNALAGGEYAVAANQLFTTLSPTTRKVKVGRRKVLITDTVGFIEDLPHFMIEAFRSTFSEIYEADLVLLVVDASEDASSIRRKLATSHATLFEDIADAPIITVFNKMDRVEEFDPHAFRELAPNPVMVSAKEGAGLDELREAIDRMLPRWREHMVELPMCPSSMSRLSMLYERGVVEEARFDDSIKIRFRACDEVASKIRKVGHG</sequence>
<dbReference type="Gene3D" id="3.40.50.300">
    <property type="entry name" value="P-loop containing nucleotide triphosphate hydrolases"/>
    <property type="match status" value="1"/>
</dbReference>
<keyword evidence="2 5" id="KW-0547">Nucleotide-binding</keyword>
<dbReference type="Proteomes" id="UP000600363">
    <property type="component" value="Unassembled WGS sequence"/>
</dbReference>
<organism evidence="10 11">
    <name type="scientific">Methermicoccus shengliensis</name>
    <dbReference type="NCBI Taxonomy" id="660064"/>
    <lineage>
        <taxon>Archaea</taxon>
        <taxon>Methanobacteriati</taxon>
        <taxon>Methanobacteriota</taxon>
        <taxon>Stenosarchaea group</taxon>
        <taxon>Methanomicrobia</taxon>
        <taxon>Methanosarcinales</taxon>
        <taxon>Methermicoccaceae</taxon>
        <taxon>Methermicoccus</taxon>
    </lineage>
</organism>
<keyword evidence="4 5" id="KW-0342">GTP-binding</keyword>
<dbReference type="Pfam" id="PF13167">
    <property type="entry name" value="GTP-bdg_N"/>
    <property type="match status" value="1"/>
</dbReference>
<evidence type="ECO:0000256" key="6">
    <source>
        <dbReference type="PIRSR" id="PIRSR006809-1"/>
    </source>
</evidence>
<comment type="caution">
    <text evidence="10">The sequence shown here is derived from an EMBL/GenBank/DDBJ whole genome shotgun (WGS) entry which is preliminary data.</text>
</comment>
<feature type="domain" description="Hflx-type G" evidence="9">
    <location>
        <begin position="197"/>
        <end position="363"/>
    </location>
</feature>